<proteinExistence type="predicted"/>
<dbReference type="EMBL" id="NBSH01000001">
    <property type="protein sequence ID" value="ORX41005.1"/>
    <property type="molecule type" value="Genomic_DNA"/>
</dbReference>
<dbReference type="PANTHER" id="PTHR34286:SF1">
    <property type="entry name" value="TRANSMEMBRANE PROTEIN"/>
    <property type="match status" value="1"/>
</dbReference>
<name>A0A1Y1UUX0_9TREE</name>
<comment type="caution">
    <text evidence="1">The sequence shown here is derived from an EMBL/GenBank/DDBJ whole genome shotgun (WGS) entry which is preliminary data.</text>
</comment>
<dbReference type="OrthoDB" id="2100988at2759"/>
<dbReference type="Proteomes" id="UP000193218">
    <property type="component" value="Unassembled WGS sequence"/>
</dbReference>
<dbReference type="AlphaFoldDB" id="A0A1Y1UUX0"/>
<dbReference type="InParanoid" id="A0A1Y1UUX0"/>
<evidence type="ECO:0000313" key="1">
    <source>
        <dbReference type="EMBL" id="ORX41005.1"/>
    </source>
</evidence>
<dbReference type="RefSeq" id="XP_021874684.1">
    <property type="nucleotide sequence ID" value="XM_022017738.1"/>
</dbReference>
<accession>A0A1Y1UUX0</accession>
<reference evidence="1 2" key="1">
    <citation type="submission" date="2017-03" db="EMBL/GenBank/DDBJ databases">
        <title>Widespread Adenine N6-methylation of Active Genes in Fungi.</title>
        <authorList>
            <consortium name="DOE Joint Genome Institute"/>
            <person name="Mondo S.J."/>
            <person name="Dannebaum R.O."/>
            <person name="Kuo R.C."/>
            <person name="Louie K.B."/>
            <person name="Bewick A.J."/>
            <person name="Labutti K."/>
            <person name="Haridas S."/>
            <person name="Kuo A."/>
            <person name="Salamov A."/>
            <person name="Ahrendt S.R."/>
            <person name="Lau R."/>
            <person name="Bowen B.P."/>
            <person name="Lipzen A."/>
            <person name="Sullivan W."/>
            <person name="Andreopoulos W.B."/>
            <person name="Clum A."/>
            <person name="Lindquist E."/>
            <person name="Daum C."/>
            <person name="Northen T.R."/>
            <person name="Ramamoorthy G."/>
            <person name="Schmitz R.J."/>
            <person name="Gryganskyi A."/>
            <person name="Culley D."/>
            <person name="Magnuson J."/>
            <person name="James T.Y."/>
            <person name="O'Malley M.A."/>
            <person name="Stajich J.E."/>
            <person name="Spatafora J.W."/>
            <person name="Visel A."/>
            <person name="Grigoriev I.V."/>
        </authorList>
    </citation>
    <scope>NUCLEOTIDE SEQUENCE [LARGE SCALE GENOMIC DNA]</scope>
    <source>
        <strain evidence="1 2">NRRL Y-17943</strain>
    </source>
</reference>
<dbReference type="GeneID" id="33559547"/>
<evidence type="ECO:0000313" key="2">
    <source>
        <dbReference type="Proteomes" id="UP000193218"/>
    </source>
</evidence>
<keyword evidence="2" id="KW-1185">Reference proteome</keyword>
<dbReference type="STRING" id="4999.A0A1Y1UUX0"/>
<dbReference type="PANTHER" id="PTHR34286">
    <property type="entry name" value="TRANSMEMBRANE PROTEIN"/>
    <property type="match status" value="1"/>
</dbReference>
<organism evidence="1 2">
    <name type="scientific">Kockovaella imperatae</name>
    <dbReference type="NCBI Taxonomy" id="4999"/>
    <lineage>
        <taxon>Eukaryota</taxon>
        <taxon>Fungi</taxon>
        <taxon>Dikarya</taxon>
        <taxon>Basidiomycota</taxon>
        <taxon>Agaricomycotina</taxon>
        <taxon>Tremellomycetes</taxon>
        <taxon>Tremellales</taxon>
        <taxon>Cuniculitremaceae</taxon>
        <taxon>Kockovaella</taxon>
    </lineage>
</organism>
<gene>
    <name evidence="1" type="ORF">BD324DRAFT_647905</name>
</gene>
<sequence>MSSALAANPLTSGQLLGEVSFSATSYRPSRYIMGGGARYPYPKIVWSPAGGWWSRPSNWRTNTAMTAVVITGIGAAVWKWSAAHEERPVAPVKPIPSRYWSQTARDAGIRME</sequence>
<protein>
    <submittedName>
        <fullName evidence="1">Uncharacterized protein</fullName>
    </submittedName>
</protein>